<evidence type="ECO:0000313" key="1">
    <source>
        <dbReference type="EMBL" id="KAF1975950.1"/>
    </source>
</evidence>
<keyword evidence="2" id="KW-1185">Reference proteome</keyword>
<dbReference type="EMBL" id="ML976668">
    <property type="protein sequence ID" value="KAF1975950.1"/>
    <property type="molecule type" value="Genomic_DNA"/>
</dbReference>
<gene>
    <name evidence="1" type="ORF">BU23DRAFT_57588</name>
</gene>
<accession>A0A6A5VGW8</accession>
<sequence>MEACLYLIFRFFSIYVVRLLSPHCELKRTSKPRSYPLEVSHSPLLHGFKKHTHIPLLLFIHYIFAIIRNLIHRYLGLLFRILAAEATTVTLEALVPEKQTLVKSKTIDEEDHMFKDINSGAS</sequence>
<proteinExistence type="predicted"/>
<dbReference type="AlphaFoldDB" id="A0A6A5VGW8"/>
<reference evidence="1" key="1">
    <citation type="journal article" date="2020" name="Stud. Mycol.">
        <title>101 Dothideomycetes genomes: a test case for predicting lifestyles and emergence of pathogens.</title>
        <authorList>
            <person name="Haridas S."/>
            <person name="Albert R."/>
            <person name="Binder M."/>
            <person name="Bloem J."/>
            <person name="Labutti K."/>
            <person name="Salamov A."/>
            <person name="Andreopoulos B."/>
            <person name="Baker S."/>
            <person name="Barry K."/>
            <person name="Bills G."/>
            <person name="Bluhm B."/>
            <person name="Cannon C."/>
            <person name="Castanera R."/>
            <person name="Culley D."/>
            <person name="Daum C."/>
            <person name="Ezra D."/>
            <person name="Gonzalez J."/>
            <person name="Henrissat B."/>
            <person name="Kuo A."/>
            <person name="Liang C."/>
            <person name="Lipzen A."/>
            <person name="Lutzoni F."/>
            <person name="Magnuson J."/>
            <person name="Mondo S."/>
            <person name="Nolan M."/>
            <person name="Ohm R."/>
            <person name="Pangilinan J."/>
            <person name="Park H.-J."/>
            <person name="Ramirez L."/>
            <person name="Alfaro M."/>
            <person name="Sun H."/>
            <person name="Tritt A."/>
            <person name="Yoshinaga Y."/>
            <person name="Zwiers L.-H."/>
            <person name="Turgeon B."/>
            <person name="Goodwin S."/>
            <person name="Spatafora J."/>
            <person name="Crous P."/>
            <person name="Grigoriev I."/>
        </authorList>
    </citation>
    <scope>NUCLEOTIDE SEQUENCE</scope>
    <source>
        <strain evidence="1">CBS 107.79</strain>
    </source>
</reference>
<protein>
    <submittedName>
        <fullName evidence="1">Uncharacterized protein</fullName>
    </submittedName>
</protein>
<evidence type="ECO:0000313" key="2">
    <source>
        <dbReference type="Proteomes" id="UP000800036"/>
    </source>
</evidence>
<organism evidence="1 2">
    <name type="scientific">Bimuria novae-zelandiae CBS 107.79</name>
    <dbReference type="NCBI Taxonomy" id="1447943"/>
    <lineage>
        <taxon>Eukaryota</taxon>
        <taxon>Fungi</taxon>
        <taxon>Dikarya</taxon>
        <taxon>Ascomycota</taxon>
        <taxon>Pezizomycotina</taxon>
        <taxon>Dothideomycetes</taxon>
        <taxon>Pleosporomycetidae</taxon>
        <taxon>Pleosporales</taxon>
        <taxon>Massarineae</taxon>
        <taxon>Didymosphaeriaceae</taxon>
        <taxon>Bimuria</taxon>
    </lineage>
</organism>
<name>A0A6A5VGW8_9PLEO</name>
<dbReference type="Proteomes" id="UP000800036">
    <property type="component" value="Unassembled WGS sequence"/>
</dbReference>